<keyword evidence="2" id="KW-1133">Transmembrane helix</keyword>
<comment type="caution">
    <text evidence="4">The sequence shown here is derived from an EMBL/GenBank/DDBJ whole genome shotgun (WGS) entry which is preliminary data.</text>
</comment>
<dbReference type="InterPro" id="IPR036691">
    <property type="entry name" value="Endo/exonu/phosph_ase_sf"/>
</dbReference>
<keyword evidence="2" id="KW-0812">Transmembrane</keyword>
<keyword evidence="5" id="KW-1185">Reference proteome</keyword>
<feature type="compositionally biased region" description="Acidic residues" evidence="1">
    <location>
        <begin position="221"/>
        <end position="233"/>
    </location>
</feature>
<dbReference type="GO" id="GO:0003676">
    <property type="term" value="F:nucleic acid binding"/>
    <property type="evidence" value="ECO:0007669"/>
    <property type="project" value="InterPro"/>
</dbReference>
<evidence type="ECO:0000313" key="4">
    <source>
        <dbReference type="EMBL" id="PPQ63162.1"/>
    </source>
</evidence>
<feature type="transmembrane region" description="Helical" evidence="2">
    <location>
        <begin position="286"/>
        <end position="308"/>
    </location>
</feature>
<name>A0A409V944_9AGAR</name>
<dbReference type="GO" id="GO:0003824">
    <property type="term" value="F:catalytic activity"/>
    <property type="evidence" value="ECO:0007669"/>
    <property type="project" value="InterPro"/>
</dbReference>
<proteinExistence type="predicted"/>
<dbReference type="Proteomes" id="UP000284842">
    <property type="component" value="Unassembled WGS sequence"/>
</dbReference>
<dbReference type="InterPro" id="IPR005135">
    <property type="entry name" value="Endo/exonuclease/phosphatase"/>
</dbReference>
<evidence type="ECO:0000256" key="2">
    <source>
        <dbReference type="SAM" id="Phobius"/>
    </source>
</evidence>
<feature type="region of interest" description="Disordered" evidence="1">
    <location>
        <begin position="189"/>
        <end position="242"/>
    </location>
</feature>
<keyword evidence="2" id="KW-0472">Membrane</keyword>
<dbReference type="Pfam" id="PF03372">
    <property type="entry name" value="Exo_endo_phos"/>
    <property type="match status" value="1"/>
</dbReference>
<accession>A0A409V944</accession>
<evidence type="ECO:0000256" key="1">
    <source>
        <dbReference type="SAM" id="MobiDB-lite"/>
    </source>
</evidence>
<feature type="domain" description="Endonuclease/exonuclease/phosphatase" evidence="3">
    <location>
        <begin position="342"/>
        <end position="581"/>
    </location>
</feature>
<dbReference type="SUPFAM" id="SSF56219">
    <property type="entry name" value="DNase I-like"/>
    <property type="match status" value="1"/>
</dbReference>
<dbReference type="PANTHER" id="PTHR19446">
    <property type="entry name" value="REVERSE TRANSCRIPTASES"/>
    <property type="match status" value="1"/>
</dbReference>
<reference evidence="4 5" key="1">
    <citation type="journal article" date="2018" name="Evol. Lett.">
        <title>Horizontal gene cluster transfer increased hallucinogenic mushroom diversity.</title>
        <authorList>
            <person name="Reynolds H.T."/>
            <person name="Vijayakumar V."/>
            <person name="Gluck-Thaler E."/>
            <person name="Korotkin H.B."/>
            <person name="Matheny P.B."/>
            <person name="Slot J.C."/>
        </authorList>
    </citation>
    <scope>NUCLEOTIDE SEQUENCE [LARGE SCALE GENOMIC DNA]</scope>
    <source>
        <strain evidence="4 5">2629</strain>
    </source>
</reference>
<dbReference type="InterPro" id="IPR043502">
    <property type="entry name" value="DNA/RNA_pol_sf"/>
</dbReference>
<gene>
    <name evidence="4" type="ORF">CVT24_005802</name>
</gene>
<evidence type="ECO:0000259" key="3">
    <source>
        <dbReference type="Pfam" id="PF03372"/>
    </source>
</evidence>
<protein>
    <recommendedName>
        <fullName evidence="3">Endonuclease/exonuclease/phosphatase domain-containing protein</fullName>
    </recommendedName>
</protein>
<dbReference type="Gene3D" id="3.60.10.10">
    <property type="entry name" value="Endonuclease/exonuclease/phosphatase"/>
    <property type="match status" value="1"/>
</dbReference>
<organism evidence="4 5">
    <name type="scientific">Panaeolus cyanescens</name>
    <dbReference type="NCBI Taxonomy" id="181874"/>
    <lineage>
        <taxon>Eukaryota</taxon>
        <taxon>Fungi</taxon>
        <taxon>Dikarya</taxon>
        <taxon>Basidiomycota</taxon>
        <taxon>Agaricomycotina</taxon>
        <taxon>Agaricomycetes</taxon>
        <taxon>Agaricomycetidae</taxon>
        <taxon>Agaricales</taxon>
        <taxon>Agaricineae</taxon>
        <taxon>Galeropsidaceae</taxon>
        <taxon>Panaeolus</taxon>
    </lineage>
</organism>
<dbReference type="OrthoDB" id="445826at2759"/>
<dbReference type="InterPro" id="IPR036397">
    <property type="entry name" value="RNaseH_sf"/>
</dbReference>
<dbReference type="Gene3D" id="3.30.420.10">
    <property type="entry name" value="Ribonuclease H-like superfamily/Ribonuclease H"/>
    <property type="match status" value="1"/>
</dbReference>
<dbReference type="InParanoid" id="A0A409V944"/>
<sequence length="1841" mass="207117">MELDESVYCVVLISPEISAQFIADPFTLFEESGINVSQPTYLYILNSHGVPNVNNSNVSRTSSSTMESILPSVQHQIDSQSAQIQDMASSIRDVIQNQQYFVQAMDRTVVRMESNFNNTTMILATQNAISLAQSTINNLQNAIQSTQTMLLLTHDEITKNIMAKQIENLNNQLEQATKERNARNSDLLSLQQNTRPTISQSTNAAPSSQKKVSGKGKNSGDDEESLEEDEFQESNESSEVSSNMQVDQTVFSPIHFHFIFASFSISFLYSPPVTTISLLKGATNMLLCNYGVFLFYSAIYPILLNLFYKNSLSRLSFISSFSSHAFAHFSHNPLSLRSFAINANGLGNAAKVASIQSLIHSHRPHLIVIGETKNTQNVSSRLKCPEYIFHESPGKQVKGQKFGKWGIIVGVRKDTFSAQRLPLPPNLESRTVALDLFIPTTSQRGFRHRFIGAYAPWDPTQVEEENHLFWPKISEIVSLSRHSWSLMGDFNATLSPSETTSHSTSPASNASRNAYMNFLNQTTASDLWKNQNPDAAHHYTYRSYTGSPPTCSILDRIATSRIGILSGSVGVLPDFIPCTDHRPITSQLVLKPPDHIAGYCDLNEKQPSSYSPRYRHPPSSEKFRLHEFSKHVDKHLHNNPSIQQLHPTSDETFHALYSELSTAILSSASICFRKPSPPKTPSISKITNPTIRNIVQQIRLINRMVGITKQTPSIPSIHTMRYPIHPNVPEYLRSFIQQSPDDQSPTKFITFLCDIRRKLHKVRYTEEKAELDRRNLSRSKAQIANVLHGGSSKRLYDFKFSDLPMALTPCSDSDPDFIITGPEAVKNTTTSYFQSLYHRTPRVIHDKPWMRSPSISSIKTASLTNPLQWPVPLTLSDLKRLLRKGNSRPTPGPDGWEKWFLKNLSDPTLLLLLRLLNYVIMSSHFPDCVKETNISTIFKRGSPSDLSNYRGIACSNIILNLVFAWLNDRLCPYLTASHIIPPCQVATQTATQGRDLISYISQVEKWASRTKTPLYVLQRDQKKGFDMLEPQGFYDAIEAYGLPSSIIDLDRSSQERVPYRVKTAYGFTPSFVVNGVTKQGGSLSPIKCTLTTSLCSRWIYDLSQNSIGFLHMSSNYAAHHPGIPTVPSSVVEAMDDTLMMTTNLDLLKTCALRADRFQATYGWETSWPKSTLYLLNHNMSHSPDELRMPSVNYSDPESSEVFWHSLPVVSDFITFLRVPINQPALQFERIKSIIDNFQFPLLYRKPPLTFMRRVISQRLISKIRPYLSLQPVSIKDAYTLDHLLASKVHDILGFPFRFNTRILTASLQNFGLGFPSISNLNQALATSGLLRDLNHHITPFKDMANITLADWSCRANGCLNPLTHPQISSVPNSVPAAWQTAFKSLKLNNLSIFINDFSCLSSGNTSIAHLYNISRRLMPQDTPIFHKRLISSFVSNSFNLLRHFGSICFTAFPNHLHFNSYPLTFPCSQYYLSRDLPLIKAWLDHLPYLLLLITNNNINLILPKHTRQRLAEQCILASFNTSTFPPHDHPSSYIATDASHLDSNKLKTPSTTFATVTSSSSLVSKISFPYPSDILHGEALAILTASVYHKFTQNNNHTTTTIYSDHLNSVNLLNNIPSPISLKTHPARSIYRWIIDIWSSMQQPPLLQHVKAHTSSSSSASILNRVADNLASKSHNISPPSSTYPDFFLDTFSLFSPSTGILENNISTNFPVSSTARDIFFNKFSLPLQSSFDSIPPPSHPYFNSTSSYAAVVQLYSRSAQLDTNLTKSRRLPLAQPWCRFGCPTYEDAHHLFVNCPFFNSYRDEARSDLSRELDVLIVPNDTPHNTGTFLRNLINNTSGK</sequence>
<feature type="compositionally biased region" description="Polar residues" evidence="1">
    <location>
        <begin position="189"/>
        <end position="211"/>
    </location>
</feature>
<feature type="transmembrane region" description="Helical" evidence="2">
    <location>
        <begin position="254"/>
        <end position="279"/>
    </location>
</feature>
<evidence type="ECO:0000313" key="5">
    <source>
        <dbReference type="Proteomes" id="UP000284842"/>
    </source>
</evidence>
<dbReference type="SUPFAM" id="SSF56672">
    <property type="entry name" value="DNA/RNA polymerases"/>
    <property type="match status" value="1"/>
</dbReference>
<dbReference type="EMBL" id="NHTK01006130">
    <property type="protein sequence ID" value="PPQ63162.1"/>
    <property type="molecule type" value="Genomic_DNA"/>
</dbReference>